<dbReference type="PANTHER" id="PTHR30543:SF21">
    <property type="entry name" value="NAD(P)H-DEPENDENT FMN REDUCTASE LOT6"/>
    <property type="match status" value="1"/>
</dbReference>
<reference evidence="3" key="1">
    <citation type="submission" date="2016-10" db="EMBL/GenBank/DDBJ databases">
        <authorList>
            <person name="Varghese N."/>
            <person name="Submissions S."/>
        </authorList>
    </citation>
    <scope>NUCLEOTIDE SEQUENCE [LARGE SCALE GENOMIC DNA]</scope>
    <source>
        <strain evidence="3">DSM 100420</strain>
    </source>
</reference>
<organism evidence="2 3">
    <name type="scientific">Jannaschia faecimaris</name>
    <dbReference type="NCBI Taxonomy" id="1244108"/>
    <lineage>
        <taxon>Bacteria</taxon>
        <taxon>Pseudomonadati</taxon>
        <taxon>Pseudomonadota</taxon>
        <taxon>Alphaproteobacteria</taxon>
        <taxon>Rhodobacterales</taxon>
        <taxon>Roseobacteraceae</taxon>
        <taxon>Jannaschia</taxon>
    </lineage>
</organism>
<proteinExistence type="predicted"/>
<dbReference type="SUPFAM" id="SSF52218">
    <property type="entry name" value="Flavoproteins"/>
    <property type="match status" value="1"/>
</dbReference>
<dbReference type="InterPro" id="IPR050712">
    <property type="entry name" value="NAD(P)H-dep_reductase"/>
</dbReference>
<dbReference type="OrthoDB" id="9812295at2"/>
<evidence type="ECO:0000313" key="3">
    <source>
        <dbReference type="Proteomes" id="UP000198914"/>
    </source>
</evidence>
<dbReference type="RefSeq" id="WP_092642844.1">
    <property type="nucleotide sequence ID" value="NZ_FNPX01000002.1"/>
</dbReference>
<feature type="domain" description="NADPH-dependent FMN reductase-like" evidence="1">
    <location>
        <begin position="9"/>
        <end position="148"/>
    </location>
</feature>
<evidence type="ECO:0000259" key="1">
    <source>
        <dbReference type="Pfam" id="PF03358"/>
    </source>
</evidence>
<dbReference type="InterPro" id="IPR029039">
    <property type="entry name" value="Flavoprotein-like_sf"/>
</dbReference>
<accession>A0A1H3LRU8</accession>
<keyword evidence="3" id="KW-1185">Reference proteome</keyword>
<gene>
    <name evidence="2" type="ORF">SAMN05444004_102291</name>
</gene>
<evidence type="ECO:0000313" key="2">
    <source>
        <dbReference type="EMBL" id="SDY67050.1"/>
    </source>
</evidence>
<dbReference type="PANTHER" id="PTHR30543">
    <property type="entry name" value="CHROMATE REDUCTASE"/>
    <property type="match status" value="1"/>
</dbReference>
<dbReference type="EMBL" id="FNPX01000002">
    <property type="protein sequence ID" value="SDY67050.1"/>
    <property type="molecule type" value="Genomic_DNA"/>
</dbReference>
<dbReference type="Gene3D" id="3.40.50.360">
    <property type="match status" value="1"/>
</dbReference>
<dbReference type="GO" id="GO:0016491">
    <property type="term" value="F:oxidoreductase activity"/>
    <property type="evidence" value="ECO:0007669"/>
    <property type="project" value="InterPro"/>
</dbReference>
<dbReference type="InterPro" id="IPR005025">
    <property type="entry name" value="FMN_Rdtase-like_dom"/>
</dbReference>
<dbReference type="Proteomes" id="UP000198914">
    <property type="component" value="Unassembled WGS sequence"/>
</dbReference>
<protein>
    <submittedName>
        <fullName evidence="2">Chromate reductase</fullName>
    </submittedName>
</protein>
<dbReference type="Pfam" id="PF03358">
    <property type="entry name" value="FMN_red"/>
    <property type="match status" value="1"/>
</dbReference>
<dbReference type="AlphaFoldDB" id="A0A1H3LRU8"/>
<name>A0A1H3LRU8_9RHOB</name>
<sequence>MSTAYGPALGLCGSLRRGSFNRKLLLEAGRLFGGVTEANLRLPLYDGDLEEAEGVPAEVQTLAQQIKDAPAVLIACPEYNKAPPGVLKNALDWISRVPGGVWQGKPVAIMSATGGRAGGERTQAALRLNMVPFGADVLTGPDVLVGQASNQFDAEGRLTNEINLKALTTLIEKLRVKAGS</sequence>
<dbReference type="GO" id="GO:0005829">
    <property type="term" value="C:cytosol"/>
    <property type="evidence" value="ECO:0007669"/>
    <property type="project" value="TreeGrafter"/>
</dbReference>
<dbReference type="GO" id="GO:0010181">
    <property type="term" value="F:FMN binding"/>
    <property type="evidence" value="ECO:0007669"/>
    <property type="project" value="TreeGrafter"/>
</dbReference>
<dbReference type="STRING" id="1244108.SAMN05444004_102291"/>